<accession>A0A8H3KZ47</accession>
<feature type="compositionally biased region" description="Basic residues" evidence="1">
    <location>
        <begin position="414"/>
        <end position="423"/>
    </location>
</feature>
<name>A0A8H3KZ47_9GLOM</name>
<gene>
    <name evidence="2" type="ORF">RCL2_000601100</name>
</gene>
<evidence type="ECO:0000313" key="3">
    <source>
        <dbReference type="Proteomes" id="UP000615446"/>
    </source>
</evidence>
<dbReference type="Proteomes" id="UP000615446">
    <property type="component" value="Unassembled WGS sequence"/>
</dbReference>
<feature type="compositionally biased region" description="Basic and acidic residues" evidence="1">
    <location>
        <begin position="400"/>
        <end position="413"/>
    </location>
</feature>
<feature type="compositionally biased region" description="Polar residues" evidence="1">
    <location>
        <begin position="355"/>
        <end position="364"/>
    </location>
</feature>
<feature type="compositionally biased region" description="Polar residues" evidence="1">
    <location>
        <begin position="375"/>
        <end position="399"/>
    </location>
</feature>
<sequence>MSSETTNILINISQINNNNISEEFCNNLRDNFGIFLLKNMEFGELGYPSEGQLELSKYWDVCPVLISYIQSLSKFTLERALLRSRQMSEKASKLKQVEKQDTPIIDSNANAQMDIEISNPEANQSTTITMLITKESNDKTSFQPVLTKSQKKKQCKKAKVEREAAKALKSSHSSLDPLAKQFTPHKRDESTGNKTLIQPPEKKVKSLDKPNTRKVVENKASTVITGYQPTLNSQAFVCDIIVYDIPAKNYEKHWMVPLMGFPVRWFPASWSLQERKESERYQAAVLNLPEKVKLLDGKRKIIGYLSNWDDLYRLINTPNIWNGETVDWTHHTSPSHNPRKSTKSSTDKSQRKTKSTNAFSPNDSAKTRSIKKVATGTNNISLQNRRGAASQQQYSSSTKPGKDSLKADYDNKKSKSKSKRSSASKKIIMAKITRMNEVLESLLKRTIA</sequence>
<comment type="caution">
    <text evidence="2">The sequence shown here is derived from an EMBL/GenBank/DDBJ whole genome shotgun (WGS) entry which is preliminary data.</text>
</comment>
<feature type="compositionally biased region" description="Basic and acidic residues" evidence="1">
    <location>
        <begin position="200"/>
        <end position="209"/>
    </location>
</feature>
<dbReference type="EMBL" id="BLAL01000040">
    <property type="protein sequence ID" value="GES78698.1"/>
    <property type="molecule type" value="Genomic_DNA"/>
</dbReference>
<evidence type="ECO:0000256" key="1">
    <source>
        <dbReference type="SAM" id="MobiDB-lite"/>
    </source>
</evidence>
<proteinExistence type="predicted"/>
<organism evidence="2 3">
    <name type="scientific">Rhizophagus clarus</name>
    <dbReference type="NCBI Taxonomy" id="94130"/>
    <lineage>
        <taxon>Eukaryota</taxon>
        <taxon>Fungi</taxon>
        <taxon>Fungi incertae sedis</taxon>
        <taxon>Mucoromycota</taxon>
        <taxon>Glomeromycotina</taxon>
        <taxon>Glomeromycetes</taxon>
        <taxon>Glomerales</taxon>
        <taxon>Glomeraceae</taxon>
        <taxon>Rhizophagus</taxon>
    </lineage>
</organism>
<dbReference type="AlphaFoldDB" id="A0A8H3KZ47"/>
<reference evidence="2" key="1">
    <citation type="submission" date="2019-10" db="EMBL/GenBank/DDBJ databases">
        <title>Conservation and host-specific expression of non-tandemly repeated heterogenous ribosome RNA gene in arbuscular mycorrhizal fungi.</title>
        <authorList>
            <person name="Maeda T."/>
            <person name="Kobayashi Y."/>
            <person name="Nakagawa T."/>
            <person name="Ezawa T."/>
            <person name="Yamaguchi K."/>
            <person name="Bino T."/>
            <person name="Nishimoto Y."/>
            <person name="Shigenobu S."/>
            <person name="Kawaguchi M."/>
        </authorList>
    </citation>
    <scope>NUCLEOTIDE SEQUENCE</scope>
    <source>
        <strain evidence="2">HR1</strain>
    </source>
</reference>
<feature type="region of interest" description="Disordered" evidence="1">
    <location>
        <begin position="330"/>
        <end position="424"/>
    </location>
</feature>
<evidence type="ECO:0000313" key="2">
    <source>
        <dbReference type="EMBL" id="GES78698.1"/>
    </source>
</evidence>
<feature type="region of interest" description="Disordered" evidence="1">
    <location>
        <begin position="162"/>
        <end position="209"/>
    </location>
</feature>
<protein>
    <submittedName>
        <fullName evidence="2">Uncharacterized protein</fullName>
    </submittedName>
</protein>
<dbReference type="OrthoDB" id="2475735at2759"/>